<sequence length="449" mass="47583">MSTPTKAAPTGTEAKPEQAAGIVTELAERLVDPREVATAACAADNVDLLPGMPAAQSPWGTLGLGEAHAGVALLYAELSHTDERFRTATHAHLAAAARGLGDPAVPGLFGGAASLAFAANAARHSEDDYAGMLATLDARVAAQVNRLLTGEGQRLAAGRAGVQMRTYDVVAGVTGLGRYLLLRGERHREQLTDTLAYLVRLTEPVEAHGHRVPGWWVPLEPGHGPQFPRGHFNLGLAHGISGPLALLSLAWQAGVRVPGQREAIIQIAEHLLDHRTEQGMWPGVMSFDAYVGAADPHSGHTRMIAWCYGTPGTARALQLAAIALDHPDWQRQAVDAQATALETLLDTVTDSSLCHGWAGLLHLTGLMAQDGDDPRLHARRPELAARLLAAYHPDHPFGYHYERPQLSAGLRQAPHRAGFLDGSAGIALALHAYANASCASPWQTALLVA</sequence>
<protein>
    <recommendedName>
        <fullName evidence="4">Lanthionine synthetase</fullName>
    </recommendedName>
</protein>
<comment type="caution">
    <text evidence="2">The sequence shown here is derived from an EMBL/GenBank/DDBJ whole genome shotgun (WGS) entry which is preliminary data.</text>
</comment>
<proteinExistence type="predicted"/>
<dbReference type="Proteomes" id="UP000236047">
    <property type="component" value="Unassembled WGS sequence"/>
</dbReference>
<keyword evidence="3" id="KW-1185">Reference proteome</keyword>
<keyword evidence="1" id="KW-0862">Zinc</keyword>
<dbReference type="PRINTS" id="PR01950">
    <property type="entry name" value="LANCSUPER"/>
</dbReference>
<dbReference type="SUPFAM" id="SSF158745">
    <property type="entry name" value="LanC-like"/>
    <property type="match status" value="1"/>
</dbReference>
<name>A0A2N8PAU2_STRNR</name>
<evidence type="ECO:0000313" key="2">
    <source>
        <dbReference type="EMBL" id="PNE38135.1"/>
    </source>
</evidence>
<dbReference type="GO" id="GO:0046872">
    <property type="term" value="F:metal ion binding"/>
    <property type="evidence" value="ECO:0007669"/>
    <property type="project" value="UniProtKB-KW"/>
</dbReference>
<reference evidence="3" key="1">
    <citation type="submission" date="2015-09" db="EMBL/GenBank/DDBJ databases">
        <authorList>
            <person name="Graham D.E."/>
            <person name="Mahan K.M."/>
            <person name="Klingeman D.M."/>
            <person name="Fida T."/>
            <person name="Giannone R.J."/>
            <person name="Hettich R.L."/>
            <person name="Parry R.J."/>
            <person name="Spain J.C."/>
        </authorList>
    </citation>
    <scope>NUCLEOTIDE SEQUENCE [LARGE SCALE GENOMIC DNA]</scope>
    <source>
        <strain evidence="3">JCM 4701</strain>
    </source>
</reference>
<evidence type="ECO:0008006" key="4">
    <source>
        <dbReference type="Google" id="ProtNLM"/>
    </source>
</evidence>
<feature type="binding site" evidence="1">
    <location>
        <position position="307"/>
    </location>
    <ligand>
        <name>Zn(2+)</name>
        <dbReference type="ChEBI" id="CHEBI:29105"/>
    </ligand>
</feature>
<accession>A0A2N8PAU2</accession>
<dbReference type="SMART" id="SM01260">
    <property type="entry name" value="LANC_like"/>
    <property type="match status" value="1"/>
</dbReference>
<evidence type="ECO:0000313" key="3">
    <source>
        <dbReference type="Proteomes" id="UP000236047"/>
    </source>
</evidence>
<dbReference type="InterPro" id="IPR007822">
    <property type="entry name" value="LANC-like"/>
</dbReference>
<dbReference type="InterPro" id="IPR033889">
    <property type="entry name" value="LanC"/>
</dbReference>
<dbReference type="PRINTS" id="PR01955">
    <property type="entry name" value="LANCFRANKIA"/>
</dbReference>
<organism evidence="2 3">
    <name type="scientific">Streptomyces noursei</name>
    <name type="common">Streptomyces albulus</name>
    <dbReference type="NCBI Taxonomy" id="1971"/>
    <lineage>
        <taxon>Bacteria</taxon>
        <taxon>Bacillati</taxon>
        <taxon>Actinomycetota</taxon>
        <taxon>Actinomycetes</taxon>
        <taxon>Kitasatosporales</taxon>
        <taxon>Streptomycetaceae</taxon>
        <taxon>Streptomyces</taxon>
    </lineage>
</organism>
<dbReference type="CDD" id="cd04793">
    <property type="entry name" value="LanC"/>
    <property type="match status" value="1"/>
</dbReference>
<evidence type="ECO:0000256" key="1">
    <source>
        <dbReference type="PIRSR" id="PIRSR607822-1"/>
    </source>
</evidence>
<dbReference type="Pfam" id="PF05147">
    <property type="entry name" value="LANC_like"/>
    <property type="match status" value="1"/>
</dbReference>
<gene>
    <name evidence="2" type="ORF">AOB60_28885</name>
</gene>
<feature type="binding site" evidence="1">
    <location>
        <position position="354"/>
    </location>
    <ligand>
        <name>Zn(2+)</name>
        <dbReference type="ChEBI" id="CHEBI:29105"/>
    </ligand>
</feature>
<dbReference type="AlphaFoldDB" id="A0A2N8PAU2"/>
<dbReference type="RefSeq" id="WP_180990321.1">
    <property type="nucleotide sequence ID" value="NZ_LJSN01000003.1"/>
</dbReference>
<dbReference type="GO" id="GO:0031179">
    <property type="term" value="P:peptide modification"/>
    <property type="evidence" value="ECO:0007669"/>
    <property type="project" value="InterPro"/>
</dbReference>
<dbReference type="Gene3D" id="1.50.10.20">
    <property type="match status" value="1"/>
</dbReference>
<dbReference type="EMBL" id="LJSN01000003">
    <property type="protein sequence ID" value="PNE38135.1"/>
    <property type="molecule type" value="Genomic_DNA"/>
</dbReference>
<feature type="binding site" evidence="1">
    <location>
        <position position="355"/>
    </location>
    <ligand>
        <name>Zn(2+)</name>
        <dbReference type="ChEBI" id="CHEBI:29105"/>
    </ligand>
</feature>
<keyword evidence="1" id="KW-0479">Metal-binding</keyword>